<keyword evidence="1" id="KW-0812">Transmembrane</keyword>
<keyword evidence="1" id="KW-0472">Membrane</keyword>
<evidence type="ECO:0000256" key="1">
    <source>
        <dbReference type="SAM" id="Phobius"/>
    </source>
</evidence>
<feature type="transmembrane region" description="Helical" evidence="1">
    <location>
        <begin position="46"/>
        <end position="67"/>
    </location>
</feature>
<evidence type="ECO:0000313" key="3">
    <source>
        <dbReference type="Proteomes" id="UP000028782"/>
    </source>
</evidence>
<evidence type="ECO:0000313" key="2">
    <source>
        <dbReference type="EMBL" id="AIJ48627.1"/>
    </source>
</evidence>
<evidence type="ECO:0008006" key="4">
    <source>
        <dbReference type="Google" id="ProtNLM"/>
    </source>
</evidence>
<name>A0A076PZ14_COMTE</name>
<gene>
    <name evidence="2" type="ORF">O987_22700</name>
</gene>
<dbReference type="EMBL" id="CP006704">
    <property type="protein sequence ID" value="AIJ48627.1"/>
    <property type="molecule type" value="Genomic_DNA"/>
</dbReference>
<sequence length="97" mass="10251">MSQSDDLHAGWALGARLTAAVLGGYAVSSAWVVLCGAMSQSRVETMVGGMQSSWLWYVAVVIGAFSPVSPRRIWGVLLVLILAMLAATAALIFLKAR</sequence>
<feature type="transmembrane region" description="Helical" evidence="1">
    <location>
        <begin position="73"/>
        <end position="94"/>
    </location>
</feature>
<dbReference type="RefSeq" id="WP_043006710.1">
    <property type="nucleotide sequence ID" value="NZ_CP006704.1"/>
</dbReference>
<dbReference type="Proteomes" id="UP000028782">
    <property type="component" value="Chromosome"/>
</dbReference>
<dbReference type="AlphaFoldDB" id="A0A076PZ14"/>
<keyword evidence="1" id="KW-1133">Transmembrane helix</keyword>
<feature type="transmembrane region" description="Helical" evidence="1">
    <location>
        <begin position="12"/>
        <end position="34"/>
    </location>
</feature>
<reference evidence="2 3" key="1">
    <citation type="journal article" date="2014" name="Genome Announc.">
        <title>Complete Genome Sequence of Polychlorinated Biphenyl Degrader Comamonas testosteroni TK102 (NBRC 109938).</title>
        <authorList>
            <person name="Fukuda K."/>
            <person name="Hosoyama A."/>
            <person name="Tsuchikane K."/>
            <person name="Ohji S."/>
            <person name="Yamazoe A."/>
            <person name="Fujita N."/>
            <person name="Shintani M."/>
            <person name="Kimbara K."/>
        </authorList>
    </citation>
    <scope>NUCLEOTIDE SEQUENCE [LARGE SCALE GENOMIC DNA]</scope>
    <source>
        <strain evidence="2">TK102</strain>
    </source>
</reference>
<organism evidence="2 3">
    <name type="scientific">Comamonas testosteroni TK102</name>
    <dbReference type="NCBI Taxonomy" id="1392005"/>
    <lineage>
        <taxon>Bacteria</taxon>
        <taxon>Pseudomonadati</taxon>
        <taxon>Pseudomonadota</taxon>
        <taxon>Betaproteobacteria</taxon>
        <taxon>Burkholderiales</taxon>
        <taxon>Comamonadaceae</taxon>
        <taxon>Comamonas</taxon>
    </lineage>
</organism>
<protein>
    <recommendedName>
        <fullName evidence="4">Iron uptake protein</fullName>
    </recommendedName>
</protein>
<accession>A0A076PZ14</accession>
<dbReference type="HOGENOM" id="CLU_2341931_0_0_4"/>
<proteinExistence type="predicted"/>
<dbReference type="KEGG" id="ctes:O987_22700"/>